<dbReference type="EMBL" id="JANPWB010000016">
    <property type="protein sequence ID" value="KAJ1081977.1"/>
    <property type="molecule type" value="Genomic_DNA"/>
</dbReference>
<dbReference type="Proteomes" id="UP001066276">
    <property type="component" value="Chromosome 12"/>
</dbReference>
<evidence type="ECO:0000313" key="1">
    <source>
        <dbReference type="EMBL" id="KAJ1081977.1"/>
    </source>
</evidence>
<protein>
    <submittedName>
        <fullName evidence="1">Uncharacterized protein</fullName>
    </submittedName>
</protein>
<dbReference type="AlphaFoldDB" id="A0AAV7KUS0"/>
<reference evidence="1" key="1">
    <citation type="journal article" date="2022" name="bioRxiv">
        <title>Sequencing and chromosome-scale assembly of the giantPleurodeles waltlgenome.</title>
        <authorList>
            <person name="Brown T."/>
            <person name="Elewa A."/>
            <person name="Iarovenko S."/>
            <person name="Subramanian E."/>
            <person name="Araus A.J."/>
            <person name="Petzold A."/>
            <person name="Susuki M."/>
            <person name="Suzuki K.-i.T."/>
            <person name="Hayashi T."/>
            <person name="Toyoda A."/>
            <person name="Oliveira C."/>
            <person name="Osipova E."/>
            <person name="Leigh N.D."/>
            <person name="Simon A."/>
            <person name="Yun M.H."/>
        </authorList>
    </citation>
    <scope>NUCLEOTIDE SEQUENCE</scope>
    <source>
        <strain evidence="1">20211129_DDA</strain>
        <tissue evidence="1">Liver</tissue>
    </source>
</reference>
<organism evidence="1 2">
    <name type="scientific">Pleurodeles waltl</name>
    <name type="common">Iberian ribbed newt</name>
    <dbReference type="NCBI Taxonomy" id="8319"/>
    <lineage>
        <taxon>Eukaryota</taxon>
        <taxon>Metazoa</taxon>
        <taxon>Chordata</taxon>
        <taxon>Craniata</taxon>
        <taxon>Vertebrata</taxon>
        <taxon>Euteleostomi</taxon>
        <taxon>Amphibia</taxon>
        <taxon>Batrachia</taxon>
        <taxon>Caudata</taxon>
        <taxon>Salamandroidea</taxon>
        <taxon>Salamandridae</taxon>
        <taxon>Pleurodelinae</taxon>
        <taxon>Pleurodeles</taxon>
    </lineage>
</organism>
<proteinExistence type="predicted"/>
<evidence type="ECO:0000313" key="2">
    <source>
        <dbReference type="Proteomes" id="UP001066276"/>
    </source>
</evidence>
<name>A0AAV7KUS0_PLEWA</name>
<comment type="caution">
    <text evidence="1">The sequence shown here is derived from an EMBL/GenBank/DDBJ whole genome shotgun (WGS) entry which is preliminary data.</text>
</comment>
<sequence length="84" mass="9305">MVAIQDLHGSLEPKLDAFTVGINLLCADLKKVTEKVTNAETDFAWLQSTSKRVEDQVQFLTAEHEKIMARLEDQAGRGGETTSE</sequence>
<gene>
    <name evidence="1" type="ORF">NDU88_002149</name>
</gene>
<accession>A0AAV7KUS0</accession>
<keyword evidence="2" id="KW-1185">Reference proteome</keyword>